<dbReference type="InterPro" id="IPR036890">
    <property type="entry name" value="HATPase_C_sf"/>
</dbReference>
<dbReference type="Pfam" id="PF13581">
    <property type="entry name" value="HATPase_c_2"/>
    <property type="match status" value="1"/>
</dbReference>
<dbReference type="Proteomes" id="UP000598217">
    <property type="component" value="Unassembled WGS sequence"/>
</dbReference>
<dbReference type="InterPro" id="IPR003594">
    <property type="entry name" value="HATPase_dom"/>
</dbReference>
<evidence type="ECO:0000256" key="1">
    <source>
        <dbReference type="ARBA" id="ARBA00022527"/>
    </source>
</evidence>
<gene>
    <name evidence="3" type="ORF">H4W79_004700</name>
</gene>
<dbReference type="Gene3D" id="3.30.565.10">
    <property type="entry name" value="Histidine kinase-like ATPase, C-terminal domain"/>
    <property type="match status" value="1"/>
</dbReference>
<keyword evidence="1" id="KW-0418">Kinase</keyword>
<keyword evidence="1" id="KW-0723">Serine/threonine-protein kinase</keyword>
<feature type="domain" description="Histidine kinase/HSP90-like ATPase" evidence="2">
    <location>
        <begin position="34"/>
        <end position="133"/>
    </location>
</feature>
<evidence type="ECO:0000313" key="4">
    <source>
        <dbReference type="Proteomes" id="UP000598217"/>
    </source>
</evidence>
<reference evidence="3 4" key="1">
    <citation type="submission" date="2020-10" db="EMBL/GenBank/DDBJ databases">
        <title>Sequencing the genomes of 1000 actinobacteria strains.</title>
        <authorList>
            <person name="Klenk H.-P."/>
        </authorList>
    </citation>
    <scope>NUCLEOTIDE SEQUENCE [LARGE SCALE GENOMIC DNA]</scope>
    <source>
        <strain evidence="3 4">DSM 45157</strain>
    </source>
</reference>
<protein>
    <submittedName>
        <fullName evidence="3">Anti-sigma regulatory factor (Ser/Thr protein kinase)</fullName>
    </submittedName>
</protein>
<sequence>MPRRLSGYSTGELGKTRGRRHASVFSSATKLCVSGARRWARLVTGLPQHEASGLEIVVSELVTNALGHSASGEPGGLVTVRIAFLDISRIRIAVTDSGPKTFGRPGFPDWSGNCPNAEHGRGLTLVQAFSRRTGVIGVRGEPLTVWAVIDRADLRRQ</sequence>
<dbReference type="RefSeq" id="WP_225942566.1">
    <property type="nucleotide sequence ID" value="NZ_BMXJ01000001.1"/>
</dbReference>
<evidence type="ECO:0000259" key="2">
    <source>
        <dbReference type="Pfam" id="PF13581"/>
    </source>
</evidence>
<name>A0ABR9HNB7_9ACTN</name>
<dbReference type="CDD" id="cd16936">
    <property type="entry name" value="HATPase_RsbW-like"/>
    <property type="match status" value="1"/>
</dbReference>
<dbReference type="PANTHER" id="PTHR35526">
    <property type="entry name" value="ANTI-SIGMA-F FACTOR RSBW-RELATED"/>
    <property type="match status" value="1"/>
</dbReference>
<organism evidence="3 4">
    <name type="scientific">Nocardiopsis terrae</name>
    <dbReference type="NCBI Taxonomy" id="372655"/>
    <lineage>
        <taxon>Bacteria</taxon>
        <taxon>Bacillati</taxon>
        <taxon>Actinomycetota</taxon>
        <taxon>Actinomycetes</taxon>
        <taxon>Streptosporangiales</taxon>
        <taxon>Nocardiopsidaceae</taxon>
        <taxon>Nocardiopsis</taxon>
    </lineage>
</organism>
<proteinExistence type="predicted"/>
<keyword evidence="4" id="KW-1185">Reference proteome</keyword>
<keyword evidence="1" id="KW-0808">Transferase</keyword>
<evidence type="ECO:0000313" key="3">
    <source>
        <dbReference type="EMBL" id="MBE1460486.1"/>
    </source>
</evidence>
<dbReference type="SUPFAM" id="SSF55874">
    <property type="entry name" value="ATPase domain of HSP90 chaperone/DNA topoisomerase II/histidine kinase"/>
    <property type="match status" value="1"/>
</dbReference>
<dbReference type="InterPro" id="IPR050267">
    <property type="entry name" value="Anti-sigma-factor_SerPK"/>
</dbReference>
<dbReference type="PANTHER" id="PTHR35526:SF3">
    <property type="entry name" value="ANTI-SIGMA-F FACTOR RSBW"/>
    <property type="match status" value="1"/>
</dbReference>
<accession>A0ABR9HNB7</accession>
<dbReference type="EMBL" id="JADBDY010000001">
    <property type="protein sequence ID" value="MBE1460486.1"/>
    <property type="molecule type" value="Genomic_DNA"/>
</dbReference>
<comment type="caution">
    <text evidence="3">The sequence shown here is derived from an EMBL/GenBank/DDBJ whole genome shotgun (WGS) entry which is preliminary data.</text>
</comment>